<name>M0BHM4_9EURY</name>
<dbReference type="AlphaFoldDB" id="M0BHM4"/>
<dbReference type="RefSeq" id="WP_007701868.1">
    <property type="nucleotide sequence ID" value="NZ_AOIQ01000016.1"/>
</dbReference>
<protein>
    <submittedName>
        <fullName evidence="3">NAD-dependent epimerase/dehydratase</fullName>
    </submittedName>
</protein>
<dbReference type="PATRIC" id="fig|1227490.4.peg.2104"/>
<feature type="region of interest" description="Disordered" evidence="1">
    <location>
        <begin position="1"/>
        <end position="22"/>
    </location>
</feature>
<gene>
    <name evidence="3" type="ORF">C479_10300</name>
</gene>
<dbReference type="Pfam" id="PF01370">
    <property type="entry name" value="Epimerase"/>
    <property type="match status" value="1"/>
</dbReference>
<dbReference type="OrthoDB" id="4907at2157"/>
<dbReference type="SUPFAM" id="SSF51735">
    <property type="entry name" value="NAD(P)-binding Rossmann-fold domains"/>
    <property type="match status" value="1"/>
</dbReference>
<dbReference type="InterPro" id="IPR050177">
    <property type="entry name" value="Lipid_A_modif_metabolic_enz"/>
</dbReference>
<proteinExistence type="predicted"/>
<evidence type="ECO:0000259" key="2">
    <source>
        <dbReference type="Pfam" id="PF01370"/>
    </source>
</evidence>
<evidence type="ECO:0000313" key="3">
    <source>
        <dbReference type="EMBL" id="ELZ09957.1"/>
    </source>
</evidence>
<dbReference type="EMBL" id="AOIQ01000016">
    <property type="protein sequence ID" value="ELZ09957.1"/>
    <property type="molecule type" value="Genomic_DNA"/>
</dbReference>
<evidence type="ECO:0000313" key="4">
    <source>
        <dbReference type="Proteomes" id="UP000011560"/>
    </source>
</evidence>
<keyword evidence="4" id="KW-1185">Reference proteome</keyword>
<dbReference type="Proteomes" id="UP000011560">
    <property type="component" value="Unassembled WGS sequence"/>
</dbReference>
<accession>M0BHM4</accession>
<dbReference type="InterPro" id="IPR001509">
    <property type="entry name" value="Epimerase_deHydtase"/>
</dbReference>
<comment type="caution">
    <text evidence="3">The sequence shown here is derived from an EMBL/GenBank/DDBJ whole genome shotgun (WGS) entry which is preliminary data.</text>
</comment>
<dbReference type="PANTHER" id="PTHR43245:SF13">
    <property type="entry name" value="UDP-D-APIOSE_UDP-D-XYLOSE SYNTHASE 2"/>
    <property type="match status" value="1"/>
</dbReference>
<feature type="domain" description="NAD-dependent epimerase/dehydratase" evidence="2">
    <location>
        <begin position="38"/>
        <end position="267"/>
    </location>
</feature>
<sequence>MDECSSSRHPAGPGAESPRSSAHDLVTYPAHELDGTRVLVTGGAGFIGSHIAHALTPDADVTVYDSLASGDRSNVPAEAMFVEADVRDGDVLERAVEAADVVFHEAAMVSVARSVEEPLASHEVTAASTLAVLEAARRNDARVVLASSAALYGQPETTPIAEPASKRPTSPYGLDKLAADYYARLYHDLYGLETVALRYFNVYGPGQPPGEYAGVISVFAEQALADEPITVEGDGAQTRDFVHVSDVVRANLLAATTDAVGEAYNVATGDPISIRRLAERLRALSASESSIVHDDARPGDIRHSAGSIDRARERLDFEPTVSISDGLAQTIEWFRARYPRSENR</sequence>
<evidence type="ECO:0000256" key="1">
    <source>
        <dbReference type="SAM" id="MobiDB-lite"/>
    </source>
</evidence>
<dbReference type="Gene3D" id="3.40.50.720">
    <property type="entry name" value="NAD(P)-binding Rossmann-like Domain"/>
    <property type="match status" value="1"/>
</dbReference>
<dbReference type="Gene3D" id="3.90.25.10">
    <property type="entry name" value="UDP-galactose 4-epimerase, domain 1"/>
    <property type="match status" value="1"/>
</dbReference>
<dbReference type="PANTHER" id="PTHR43245">
    <property type="entry name" value="BIFUNCTIONAL POLYMYXIN RESISTANCE PROTEIN ARNA"/>
    <property type="match status" value="1"/>
</dbReference>
<organism evidence="3 4">
    <name type="scientific">Halovivax asiaticus JCM 14624</name>
    <dbReference type="NCBI Taxonomy" id="1227490"/>
    <lineage>
        <taxon>Archaea</taxon>
        <taxon>Methanobacteriati</taxon>
        <taxon>Methanobacteriota</taxon>
        <taxon>Stenosarchaea group</taxon>
        <taxon>Halobacteria</taxon>
        <taxon>Halobacteriales</taxon>
        <taxon>Natrialbaceae</taxon>
        <taxon>Halovivax</taxon>
    </lineage>
</organism>
<dbReference type="STRING" id="1227490.C479_10300"/>
<reference evidence="3 4" key="1">
    <citation type="journal article" date="2014" name="PLoS Genet.">
        <title>Phylogenetically driven sequencing of extremely halophilic archaea reveals strategies for static and dynamic osmo-response.</title>
        <authorList>
            <person name="Becker E.A."/>
            <person name="Seitzer P.M."/>
            <person name="Tritt A."/>
            <person name="Larsen D."/>
            <person name="Krusor M."/>
            <person name="Yao A.I."/>
            <person name="Wu D."/>
            <person name="Madern D."/>
            <person name="Eisen J.A."/>
            <person name="Darling A.E."/>
            <person name="Facciotti M.T."/>
        </authorList>
    </citation>
    <scope>NUCLEOTIDE SEQUENCE [LARGE SCALE GENOMIC DNA]</scope>
    <source>
        <strain evidence="3 4">JCM 14624</strain>
    </source>
</reference>
<dbReference type="InterPro" id="IPR036291">
    <property type="entry name" value="NAD(P)-bd_dom_sf"/>
</dbReference>